<dbReference type="Proteomes" id="UP000248966">
    <property type="component" value="Unassembled WGS sequence"/>
</dbReference>
<evidence type="ECO:0008006" key="9">
    <source>
        <dbReference type="Google" id="ProtNLM"/>
    </source>
</evidence>
<feature type="transmembrane region" description="Helical" evidence="6">
    <location>
        <begin position="76"/>
        <end position="95"/>
    </location>
</feature>
<dbReference type="Pfam" id="PF01943">
    <property type="entry name" value="Polysacc_synt"/>
    <property type="match status" value="1"/>
</dbReference>
<dbReference type="RefSeq" id="WP_112584689.1">
    <property type="nucleotide sequence ID" value="NZ_PYAA01000021.1"/>
</dbReference>
<feature type="transmembrane region" description="Helical" evidence="6">
    <location>
        <begin position="287"/>
        <end position="309"/>
    </location>
</feature>
<comment type="subcellular location">
    <subcellularLocation>
        <location evidence="1">Cell membrane</location>
        <topology evidence="1">Multi-pass membrane protein</topology>
    </subcellularLocation>
</comment>
<feature type="transmembrane region" description="Helical" evidence="6">
    <location>
        <begin position="145"/>
        <end position="166"/>
    </location>
</feature>
<evidence type="ECO:0000256" key="1">
    <source>
        <dbReference type="ARBA" id="ARBA00004651"/>
    </source>
</evidence>
<keyword evidence="5 6" id="KW-0472">Membrane</keyword>
<dbReference type="GO" id="GO:0005886">
    <property type="term" value="C:plasma membrane"/>
    <property type="evidence" value="ECO:0007669"/>
    <property type="project" value="UniProtKB-SubCell"/>
</dbReference>
<sequence>MRRTLTAMAGASLTQAASLAIGGILASRLLGPHDRGLMVLGATSGSIASLVAALGTSHALRARLPTLKDESSRQRLLASYTWLTVAAVVLSGTLAAVACRVCGLTIDPGLAEPSFLLAVLLVTSGQIALVQFPDTWYAAGRFRTGSTWAAAVAAGGTGGLVLAALLLDRTAWALLAGQAVGMMTLAVAQALHLRSSRLLVFAKPNRWETVRLLRSGIQSLSLTIGLALALRADRYILGGAAGADVVGVYSTAATLSEAPRVVPAALGQITYRKVTLGCETAEVDRTAFYAFLASLATGLPVAVAGWFLITPVFGSAFADAKPLLLVLLLGELLFAPFAVASRGLLGGGWVGCAGLVGASGTVAALLLYSVTAPIWGAAGAAWSSALLYGGLSVASMTVLRSRLIWQRRQAPLPDAPASSDHGLQRVPN</sequence>
<accession>A0A328N664</accession>
<dbReference type="AlphaFoldDB" id="A0A328N664"/>
<comment type="caution">
    <text evidence="7">The sequence shown here is derived from an EMBL/GenBank/DDBJ whole genome shotgun (WGS) entry which is preliminary data.</text>
</comment>
<keyword evidence="2" id="KW-1003">Cell membrane</keyword>
<organism evidence="7 8">
    <name type="scientific">Micromonospora noduli</name>
    <dbReference type="NCBI Taxonomy" id="709876"/>
    <lineage>
        <taxon>Bacteria</taxon>
        <taxon>Bacillati</taxon>
        <taxon>Actinomycetota</taxon>
        <taxon>Actinomycetes</taxon>
        <taxon>Micromonosporales</taxon>
        <taxon>Micromonosporaceae</taxon>
        <taxon>Micromonospora</taxon>
    </lineage>
</organism>
<reference evidence="7 8" key="1">
    <citation type="submission" date="2018-03" db="EMBL/GenBank/DDBJ databases">
        <title>Defining the species Micromonospora saelicesensis and Micromonospora noduli under the framework of genomics.</title>
        <authorList>
            <person name="Riesco R."/>
            <person name="Trujillo M.E."/>
        </authorList>
    </citation>
    <scope>NUCLEOTIDE SEQUENCE [LARGE SCALE GENOMIC DNA]</scope>
    <source>
        <strain evidence="7 8">LAH08</strain>
    </source>
</reference>
<dbReference type="PANTHER" id="PTHR30250">
    <property type="entry name" value="PST FAMILY PREDICTED COLANIC ACID TRANSPORTER"/>
    <property type="match status" value="1"/>
</dbReference>
<evidence type="ECO:0000256" key="3">
    <source>
        <dbReference type="ARBA" id="ARBA00022692"/>
    </source>
</evidence>
<feature type="transmembrane region" description="Helical" evidence="6">
    <location>
        <begin position="36"/>
        <end position="55"/>
    </location>
</feature>
<feature type="transmembrane region" description="Helical" evidence="6">
    <location>
        <begin position="115"/>
        <end position="133"/>
    </location>
</feature>
<keyword evidence="3 6" id="KW-0812">Transmembrane</keyword>
<proteinExistence type="predicted"/>
<evidence type="ECO:0000313" key="7">
    <source>
        <dbReference type="EMBL" id="RAN99930.1"/>
    </source>
</evidence>
<feature type="transmembrane region" description="Helical" evidence="6">
    <location>
        <begin position="347"/>
        <end position="368"/>
    </location>
</feature>
<gene>
    <name evidence="7" type="ORF">LAH08_03447</name>
</gene>
<protein>
    <recommendedName>
        <fullName evidence="9">Polysaccharide biosynthesis protein C-terminal domain-containing protein</fullName>
    </recommendedName>
</protein>
<evidence type="ECO:0000313" key="8">
    <source>
        <dbReference type="Proteomes" id="UP000248966"/>
    </source>
</evidence>
<feature type="transmembrane region" description="Helical" evidence="6">
    <location>
        <begin position="321"/>
        <end position="340"/>
    </location>
</feature>
<dbReference type="PANTHER" id="PTHR30250:SF11">
    <property type="entry name" value="O-ANTIGEN TRANSPORTER-RELATED"/>
    <property type="match status" value="1"/>
</dbReference>
<evidence type="ECO:0000256" key="5">
    <source>
        <dbReference type="ARBA" id="ARBA00023136"/>
    </source>
</evidence>
<feature type="transmembrane region" description="Helical" evidence="6">
    <location>
        <begin position="374"/>
        <end position="399"/>
    </location>
</feature>
<feature type="transmembrane region" description="Helical" evidence="6">
    <location>
        <begin position="172"/>
        <end position="193"/>
    </location>
</feature>
<name>A0A328N664_9ACTN</name>
<evidence type="ECO:0000256" key="6">
    <source>
        <dbReference type="SAM" id="Phobius"/>
    </source>
</evidence>
<evidence type="ECO:0000256" key="2">
    <source>
        <dbReference type="ARBA" id="ARBA00022475"/>
    </source>
</evidence>
<keyword evidence="4 6" id="KW-1133">Transmembrane helix</keyword>
<dbReference type="InterPro" id="IPR002797">
    <property type="entry name" value="Polysacc_synth"/>
</dbReference>
<dbReference type="InterPro" id="IPR050833">
    <property type="entry name" value="Poly_Biosynth_Transport"/>
</dbReference>
<dbReference type="EMBL" id="PYAA01000021">
    <property type="protein sequence ID" value="RAN99930.1"/>
    <property type="molecule type" value="Genomic_DNA"/>
</dbReference>
<evidence type="ECO:0000256" key="4">
    <source>
        <dbReference type="ARBA" id="ARBA00022989"/>
    </source>
</evidence>